<dbReference type="Pfam" id="PF01120">
    <property type="entry name" value="Alpha_L_fucos"/>
    <property type="match status" value="1"/>
</dbReference>
<accession>A0ABQ6YPQ5</accession>
<keyword evidence="6" id="KW-0326">Glycosidase</keyword>
<dbReference type="InterPro" id="IPR016286">
    <property type="entry name" value="FUC_metazoa-typ"/>
</dbReference>
<evidence type="ECO:0000259" key="7">
    <source>
        <dbReference type="Pfam" id="PF01120"/>
    </source>
</evidence>
<dbReference type="EMBL" id="VMSD01000003">
    <property type="protein sequence ID" value="KAF0847451.1"/>
    <property type="molecule type" value="Genomic_DNA"/>
</dbReference>
<gene>
    <name evidence="8" type="ORF">FNL39_103349</name>
</gene>
<dbReference type="Gene3D" id="2.60.40.1180">
    <property type="entry name" value="Golgi alpha-mannosidase II"/>
    <property type="match status" value="1"/>
</dbReference>
<sequence>MAYVPDRESLGRRPLPEWYRNAKLGIFVHWGLYSVPAFAERTELDYPRFMRDLTAGETTADRIPYAEWYLNSMRVPGSPTAVHHAATYGEQFPYTGFRSTFDAAAESVDFTEWASLFAEVGARYVVLVTRHLDGYPLWPTRVTNPHTADDYHARRDLVADLTTAVRAEGMRMGLYYCGGMDWTFRKQPLRTMTDLLRHQALGPEYARYAAAQWRELIDAYRPSILWNDMGWSADTDPHEVMAHYYDTVEDGVVNDRWMRTRLPRNRVARAAYLSFIGGVAKVMTKWGNGIPEQPKNFHYDVETREYAVPDTAPTGAWELTRGLGRSFGYNAEETSADILDGGELIRLFVEVVAKGGNLLLNVGPDDAGRIPRPQLLPLWALGTWLARNGDAIYDTVPAQQAATTTATGDQVHFTGKGSALFAIVLADQPTGDIVLRGVRVPASATVALLGGPELRWSARDGDLTVELPAVAPQRHAYVVAIR</sequence>
<comment type="caution">
    <text evidence="8">The sequence shown here is derived from an EMBL/GenBank/DDBJ whole genome shotgun (WGS) entry which is preliminary data.</text>
</comment>
<dbReference type="InterPro" id="IPR017853">
    <property type="entry name" value="GH"/>
</dbReference>
<evidence type="ECO:0000256" key="1">
    <source>
        <dbReference type="ARBA" id="ARBA00004071"/>
    </source>
</evidence>
<dbReference type="InterPro" id="IPR000933">
    <property type="entry name" value="Glyco_hydro_29"/>
</dbReference>
<protein>
    <recommendedName>
        <fullName evidence="3">alpha-L-fucosidase</fullName>
        <ecNumber evidence="3">3.2.1.51</ecNumber>
    </recommendedName>
</protein>
<evidence type="ECO:0000256" key="3">
    <source>
        <dbReference type="ARBA" id="ARBA00012662"/>
    </source>
</evidence>
<dbReference type="PANTHER" id="PTHR10030">
    <property type="entry name" value="ALPHA-L-FUCOSIDASE"/>
    <property type="match status" value="1"/>
</dbReference>
<dbReference type="PIRSF" id="PIRSF001092">
    <property type="entry name" value="Alpha-L-fucosidase"/>
    <property type="match status" value="1"/>
</dbReference>
<dbReference type="SUPFAM" id="SSF51445">
    <property type="entry name" value="(Trans)glycosidases"/>
    <property type="match status" value="1"/>
</dbReference>
<keyword evidence="4" id="KW-0732">Signal</keyword>
<dbReference type="InterPro" id="IPR013780">
    <property type="entry name" value="Glyco_hydro_b"/>
</dbReference>
<dbReference type="RefSeq" id="WP_067981303.1">
    <property type="nucleotide sequence ID" value="NZ_VMSD01000003.1"/>
</dbReference>
<proteinExistence type="inferred from homology"/>
<name>A0ABQ6YPQ5_9NOCA</name>
<evidence type="ECO:0000313" key="9">
    <source>
        <dbReference type="Proteomes" id="UP000798951"/>
    </source>
</evidence>
<dbReference type="Gene3D" id="3.20.20.80">
    <property type="entry name" value="Glycosidases"/>
    <property type="match status" value="1"/>
</dbReference>
<evidence type="ECO:0000256" key="6">
    <source>
        <dbReference type="ARBA" id="ARBA00023295"/>
    </source>
</evidence>
<keyword evidence="5" id="KW-0378">Hydrolase</keyword>
<keyword evidence="9" id="KW-1185">Reference proteome</keyword>
<evidence type="ECO:0000256" key="4">
    <source>
        <dbReference type="ARBA" id="ARBA00022729"/>
    </source>
</evidence>
<evidence type="ECO:0000313" key="8">
    <source>
        <dbReference type="EMBL" id="KAF0847451.1"/>
    </source>
</evidence>
<organism evidence="8 9">
    <name type="scientific">Nocardia caishijiensis</name>
    <dbReference type="NCBI Taxonomy" id="184756"/>
    <lineage>
        <taxon>Bacteria</taxon>
        <taxon>Bacillati</taxon>
        <taxon>Actinomycetota</taxon>
        <taxon>Actinomycetes</taxon>
        <taxon>Mycobacteriales</taxon>
        <taxon>Nocardiaceae</taxon>
        <taxon>Nocardia</taxon>
    </lineage>
</organism>
<dbReference type="EC" id="3.2.1.51" evidence="3"/>
<feature type="domain" description="Glycoside hydrolase family 29 N-terminal" evidence="7">
    <location>
        <begin position="3"/>
        <end position="390"/>
    </location>
</feature>
<dbReference type="Proteomes" id="UP000798951">
    <property type="component" value="Unassembled WGS sequence"/>
</dbReference>
<dbReference type="PANTHER" id="PTHR10030:SF37">
    <property type="entry name" value="ALPHA-L-FUCOSIDASE-RELATED"/>
    <property type="match status" value="1"/>
</dbReference>
<dbReference type="InterPro" id="IPR057739">
    <property type="entry name" value="Glyco_hydro_29_N"/>
</dbReference>
<comment type="similarity">
    <text evidence="2">Belongs to the glycosyl hydrolase 29 family.</text>
</comment>
<evidence type="ECO:0000256" key="5">
    <source>
        <dbReference type="ARBA" id="ARBA00022801"/>
    </source>
</evidence>
<dbReference type="SMART" id="SM00812">
    <property type="entry name" value="Alpha_L_fucos"/>
    <property type="match status" value="1"/>
</dbReference>
<reference evidence="8 9" key="1">
    <citation type="submission" date="2019-07" db="EMBL/GenBank/DDBJ databases">
        <title>Genomic Encyclopedia of Type Strains, Phase IV (KMG-IV): sequencing the most valuable type-strain genomes for metagenomic binning, comparative biology and taxonomic classification.</title>
        <authorList>
            <person name="Goeker M."/>
        </authorList>
    </citation>
    <scope>NUCLEOTIDE SEQUENCE [LARGE SCALE GENOMIC DNA]</scope>
    <source>
        <strain evidence="8 9">DSM 44831</strain>
    </source>
</reference>
<evidence type="ECO:0000256" key="2">
    <source>
        <dbReference type="ARBA" id="ARBA00007951"/>
    </source>
</evidence>
<comment type="function">
    <text evidence="1">Alpha-L-fucosidase is responsible for hydrolyzing the alpha-1,6-linked fucose joined to the reducing-end N-acetylglucosamine of the carbohydrate moieties of glycoproteins.</text>
</comment>